<dbReference type="Pfam" id="PF16490">
    <property type="entry name" value="Oxidoreduct_C"/>
    <property type="match status" value="1"/>
</dbReference>
<sequence length="470" mass="53735">MKKLPLKSYVLLLLFSAVCYSCSDSDSVNDKERKNRFTGADNEVKLMTVDPGHFHAGLVQKYGYDQVDSVSYVYAPEGSDGLKRHLKRIEQYNNREEDPTNWVIQVYSGPDFFEKMIEEQPGNVVVLAGNNARKTEYIKRSVDAGLNVLSDKPMVIKPERFPMLREALSQAEEKGVLLYDIMTERFEITTLLQRRLSQYPDVFGSLKNGSPENPAITKESVHHFFKYVSGRPLTRPGWFFDVDQQGEAIVDVSTHLVDMILWETFPGEGIDTTDVEVLQADRWATEMTPGEFEKVTQMEPYPDYLQEDLDEEGKLQVFANGSFVFEVKGVHGKVSVEWDYQAPEGAGDTHYSIMRGSKANLVIRQGEEQDYVPTLYVEPLAENIGEEYEGALRDAIDEIGREYPALSLSESSAGWQVMIPEKYRVGHEAHFAQVTEQYLQYLVEGEIPEWERKNLLTKYYLTTQAYKKSR</sequence>
<dbReference type="Gene3D" id="3.30.360.10">
    <property type="entry name" value="Dihydrodipicolinate Reductase, domain 2"/>
    <property type="match status" value="1"/>
</dbReference>
<dbReference type="OrthoDB" id="9785257at2"/>
<keyword evidence="1" id="KW-0732">Signal</keyword>
<feature type="signal peptide" evidence="1">
    <location>
        <begin position="1"/>
        <end position="23"/>
    </location>
</feature>
<proteinExistence type="predicted"/>
<gene>
    <name evidence="3" type="ORF">SAMN05443144_101165</name>
</gene>
<evidence type="ECO:0000313" key="3">
    <source>
        <dbReference type="EMBL" id="SHE37594.1"/>
    </source>
</evidence>
<evidence type="ECO:0000259" key="2">
    <source>
        <dbReference type="Pfam" id="PF16490"/>
    </source>
</evidence>
<dbReference type="Proteomes" id="UP000184041">
    <property type="component" value="Unassembled WGS sequence"/>
</dbReference>
<evidence type="ECO:0000256" key="1">
    <source>
        <dbReference type="SAM" id="SignalP"/>
    </source>
</evidence>
<dbReference type="SUPFAM" id="SSF51735">
    <property type="entry name" value="NAD(P)-binding Rossmann-fold domains"/>
    <property type="match status" value="1"/>
</dbReference>
<dbReference type="Gene3D" id="3.40.50.720">
    <property type="entry name" value="NAD(P)-binding Rossmann-like Domain"/>
    <property type="match status" value="1"/>
</dbReference>
<reference evidence="3 4" key="1">
    <citation type="submission" date="2016-11" db="EMBL/GenBank/DDBJ databases">
        <authorList>
            <person name="Jaros S."/>
            <person name="Januszkiewicz K."/>
            <person name="Wedrychowicz H."/>
        </authorList>
    </citation>
    <scope>NUCLEOTIDE SEQUENCE [LARGE SCALE GENOMIC DNA]</scope>
    <source>
        <strain evidence="3 4">DSM 21986</strain>
    </source>
</reference>
<organism evidence="3 4">
    <name type="scientific">Fodinibius roseus</name>
    <dbReference type="NCBI Taxonomy" id="1194090"/>
    <lineage>
        <taxon>Bacteria</taxon>
        <taxon>Pseudomonadati</taxon>
        <taxon>Balneolota</taxon>
        <taxon>Balneolia</taxon>
        <taxon>Balneolales</taxon>
        <taxon>Balneolaceae</taxon>
        <taxon>Fodinibius</taxon>
    </lineage>
</organism>
<protein>
    <submittedName>
        <fullName evidence="3">Predicted dehydrogenase</fullName>
    </submittedName>
</protein>
<dbReference type="InterPro" id="IPR036291">
    <property type="entry name" value="NAD(P)-bd_dom_sf"/>
</dbReference>
<name>A0A1M4SZL8_9BACT</name>
<keyword evidence="4" id="KW-1185">Reference proteome</keyword>
<dbReference type="STRING" id="1194090.SAMN05443144_101165"/>
<feature type="domain" description="Putative oxidoreductase C-terminal" evidence="2">
    <location>
        <begin position="192"/>
        <end position="469"/>
    </location>
</feature>
<feature type="chain" id="PRO_5012296237" evidence="1">
    <location>
        <begin position="24"/>
        <end position="470"/>
    </location>
</feature>
<dbReference type="AlphaFoldDB" id="A0A1M4SZL8"/>
<dbReference type="InterPro" id="IPR032459">
    <property type="entry name" value="Oxidoreduct_C"/>
</dbReference>
<dbReference type="EMBL" id="FQUS01000001">
    <property type="protein sequence ID" value="SHE37594.1"/>
    <property type="molecule type" value="Genomic_DNA"/>
</dbReference>
<dbReference type="RefSeq" id="WP_073058914.1">
    <property type="nucleotide sequence ID" value="NZ_FQUS01000001.1"/>
</dbReference>
<evidence type="ECO:0000313" key="4">
    <source>
        <dbReference type="Proteomes" id="UP000184041"/>
    </source>
</evidence>
<accession>A0A1M4SZL8</accession>